<accession>A0A1H0E1M9</accession>
<dbReference type="InterPro" id="IPR051314">
    <property type="entry name" value="AAA_ATPase_RarA/MGS1/WRNIP1"/>
</dbReference>
<dbReference type="SUPFAM" id="SSF48019">
    <property type="entry name" value="post-AAA+ oligomerization domain-like"/>
    <property type="match status" value="1"/>
</dbReference>
<gene>
    <name evidence="6" type="ORF">SAMN05216355_11327</name>
</gene>
<dbReference type="InterPro" id="IPR032423">
    <property type="entry name" value="AAA_assoc_2"/>
</dbReference>
<dbReference type="InterPro" id="IPR008921">
    <property type="entry name" value="DNA_pol3_clamp-load_cplx_C"/>
</dbReference>
<dbReference type="RefSeq" id="WP_092537247.1">
    <property type="nucleotide sequence ID" value="NZ_FNIM01000013.1"/>
</dbReference>
<feature type="domain" description="AAA+ ATPase" evidence="5">
    <location>
        <begin position="61"/>
        <end position="178"/>
    </location>
</feature>
<dbReference type="Proteomes" id="UP000198541">
    <property type="component" value="Unassembled WGS sequence"/>
</dbReference>
<evidence type="ECO:0000256" key="3">
    <source>
        <dbReference type="ARBA" id="ARBA00022840"/>
    </source>
</evidence>
<dbReference type="FunFam" id="1.20.272.10:FF:000001">
    <property type="entry name" value="Putative AAA family ATPase"/>
    <property type="match status" value="1"/>
</dbReference>
<dbReference type="InterPro" id="IPR003593">
    <property type="entry name" value="AAA+_ATPase"/>
</dbReference>
<dbReference type="AlphaFoldDB" id="A0A1H0E1M9"/>
<reference evidence="7" key="1">
    <citation type="submission" date="2016-10" db="EMBL/GenBank/DDBJ databases">
        <authorList>
            <person name="Varghese N."/>
            <person name="Submissions S."/>
        </authorList>
    </citation>
    <scope>NUCLEOTIDE SEQUENCE [LARGE SCALE GENOMIC DNA]</scope>
    <source>
        <strain evidence="7">DSM 27982</strain>
    </source>
</reference>
<dbReference type="InterPro" id="IPR003959">
    <property type="entry name" value="ATPase_AAA_core"/>
</dbReference>
<dbReference type="CDD" id="cd18139">
    <property type="entry name" value="HLD_clamp_RarA"/>
    <property type="match status" value="1"/>
</dbReference>
<sequence length="473" mass="51041">MSPEDAPSLFDAAAEGGGPIVDDPTRPLADRLRPRTLDDVVGQDHLLAADAPLGRMVAAGRLASIILWGPPGCGKTTIARLLADRTGLVFEQVSATFSGVADLRKVFAAAARRREVGQGTLLFVDEIHRFNRAQQDSFLPYVEDGTVVLVGATTENPSFELNGALLSRCQVLVLHRLDDAALAELLSRAEALLGRRLPLTDGARRALLAMADGDGRYLLGMVEQVIGYADSQEKAGAAGKDAVAPAGSSAGAGLTELDEQALTAVVASRAPLYDKSSEEHYNLISALHKSMRGSDPDAALYWLARMLAGGEDPLYIARRLVRFASEDVGMADPGALQMTLAAWDTYERLGSPEGELAIAQAVVYLATAPKSISVYRALGRATKLARQTGSLMPPAHILNAPTRLMKELGYGEGYQYDPDTPEGFSGADYMPEGLPPREQRERLYEPTDHGHERRIRERLAYWEGLRAKLRAEQ</sequence>
<dbReference type="GO" id="GO:0000731">
    <property type="term" value="P:DNA synthesis involved in DNA repair"/>
    <property type="evidence" value="ECO:0007669"/>
    <property type="project" value="TreeGrafter"/>
</dbReference>
<dbReference type="Gene3D" id="1.20.272.10">
    <property type="match status" value="1"/>
</dbReference>
<evidence type="ECO:0000256" key="1">
    <source>
        <dbReference type="ARBA" id="ARBA00008959"/>
    </source>
</evidence>
<dbReference type="Pfam" id="PF12002">
    <property type="entry name" value="MgsA_C"/>
    <property type="match status" value="1"/>
</dbReference>
<proteinExistence type="inferred from homology"/>
<evidence type="ECO:0000259" key="5">
    <source>
        <dbReference type="SMART" id="SM00382"/>
    </source>
</evidence>
<protein>
    <submittedName>
        <fullName evidence="6">Recombination protein MgsA</fullName>
    </submittedName>
</protein>
<dbReference type="PANTHER" id="PTHR13779">
    <property type="entry name" value="WERNER HELICASE-INTERACTING PROTEIN 1 FAMILY MEMBER"/>
    <property type="match status" value="1"/>
</dbReference>
<comment type="similarity">
    <text evidence="1">Belongs to the AAA ATPase family. RarA/MGS1/WRNIP1 subfamily.</text>
</comment>
<keyword evidence="3" id="KW-0067">ATP-binding</keyword>
<dbReference type="SUPFAM" id="SSF52540">
    <property type="entry name" value="P-loop containing nucleoside triphosphate hydrolases"/>
    <property type="match status" value="1"/>
</dbReference>
<dbReference type="InterPro" id="IPR027417">
    <property type="entry name" value="P-loop_NTPase"/>
</dbReference>
<dbReference type="Gene3D" id="1.10.3710.10">
    <property type="entry name" value="DNA polymerase III clamp loader subunits, C-terminal domain"/>
    <property type="match status" value="1"/>
</dbReference>
<evidence type="ECO:0000313" key="7">
    <source>
        <dbReference type="Proteomes" id="UP000198541"/>
    </source>
</evidence>
<evidence type="ECO:0000256" key="2">
    <source>
        <dbReference type="ARBA" id="ARBA00022741"/>
    </source>
</evidence>
<dbReference type="Gene3D" id="3.40.50.300">
    <property type="entry name" value="P-loop containing nucleotide triphosphate hydrolases"/>
    <property type="match status" value="1"/>
</dbReference>
<keyword evidence="2" id="KW-0547">Nucleotide-binding</keyword>
<dbReference type="PANTHER" id="PTHR13779:SF7">
    <property type="entry name" value="ATPASE WRNIP1"/>
    <property type="match status" value="1"/>
</dbReference>
<dbReference type="FunFam" id="3.40.50.300:FF:000345">
    <property type="entry name" value="AAA family ATPase"/>
    <property type="match status" value="1"/>
</dbReference>
<dbReference type="GO" id="GO:0003677">
    <property type="term" value="F:DNA binding"/>
    <property type="evidence" value="ECO:0007669"/>
    <property type="project" value="InterPro"/>
</dbReference>
<dbReference type="GO" id="GO:0006261">
    <property type="term" value="P:DNA-templated DNA replication"/>
    <property type="evidence" value="ECO:0007669"/>
    <property type="project" value="TreeGrafter"/>
</dbReference>
<dbReference type="CDD" id="cd00009">
    <property type="entry name" value="AAA"/>
    <property type="match status" value="1"/>
</dbReference>
<evidence type="ECO:0000313" key="6">
    <source>
        <dbReference type="EMBL" id="SDN76290.1"/>
    </source>
</evidence>
<dbReference type="GO" id="GO:0008047">
    <property type="term" value="F:enzyme activator activity"/>
    <property type="evidence" value="ECO:0007669"/>
    <property type="project" value="TreeGrafter"/>
</dbReference>
<name>A0A1H0E1M9_9ACTO</name>
<dbReference type="SMART" id="SM00382">
    <property type="entry name" value="AAA"/>
    <property type="match status" value="1"/>
</dbReference>
<evidence type="ECO:0000256" key="4">
    <source>
        <dbReference type="SAM" id="MobiDB-lite"/>
    </source>
</evidence>
<dbReference type="EMBL" id="FNIM01000013">
    <property type="protein sequence ID" value="SDN76290.1"/>
    <property type="molecule type" value="Genomic_DNA"/>
</dbReference>
<dbReference type="GO" id="GO:0017116">
    <property type="term" value="F:single-stranded DNA helicase activity"/>
    <property type="evidence" value="ECO:0007669"/>
    <property type="project" value="TreeGrafter"/>
</dbReference>
<dbReference type="Pfam" id="PF00004">
    <property type="entry name" value="AAA"/>
    <property type="match status" value="1"/>
</dbReference>
<dbReference type="InterPro" id="IPR021886">
    <property type="entry name" value="MgsA_C"/>
</dbReference>
<organism evidence="6 7">
    <name type="scientific">Actinomyces ruminicola</name>
    <dbReference type="NCBI Taxonomy" id="332524"/>
    <lineage>
        <taxon>Bacteria</taxon>
        <taxon>Bacillati</taxon>
        <taxon>Actinomycetota</taxon>
        <taxon>Actinomycetes</taxon>
        <taxon>Actinomycetales</taxon>
        <taxon>Actinomycetaceae</taxon>
        <taxon>Actinomyces</taxon>
    </lineage>
</organism>
<dbReference type="STRING" id="332524.SAMN04487766_10866"/>
<keyword evidence="7" id="KW-1185">Reference proteome</keyword>
<dbReference type="Pfam" id="PF16193">
    <property type="entry name" value="AAA_assoc_2"/>
    <property type="match status" value="1"/>
</dbReference>
<dbReference type="GO" id="GO:0005524">
    <property type="term" value="F:ATP binding"/>
    <property type="evidence" value="ECO:0007669"/>
    <property type="project" value="UniProtKB-KW"/>
</dbReference>
<dbReference type="GO" id="GO:0016887">
    <property type="term" value="F:ATP hydrolysis activity"/>
    <property type="evidence" value="ECO:0007669"/>
    <property type="project" value="InterPro"/>
</dbReference>
<feature type="region of interest" description="Disordered" evidence="4">
    <location>
        <begin position="1"/>
        <end position="27"/>
    </location>
</feature>